<proteinExistence type="predicted"/>
<dbReference type="Gene3D" id="2.40.50.140">
    <property type="entry name" value="Nucleic acid-binding proteins"/>
    <property type="match status" value="1"/>
</dbReference>
<gene>
    <name evidence="1" type="ORF">PECAL_2P23030</name>
</gene>
<dbReference type="InterPro" id="IPR012340">
    <property type="entry name" value="NA-bd_OB-fold"/>
</dbReference>
<name>A0A8J2WWZ3_9STRA</name>
<dbReference type="EMBL" id="CAKKNE010000002">
    <property type="protein sequence ID" value="CAH0369190.1"/>
    <property type="molecule type" value="Genomic_DNA"/>
</dbReference>
<keyword evidence="2" id="KW-1185">Reference proteome</keyword>
<protein>
    <recommendedName>
        <fullName evidence="3">Telomeric single stranded DNA binding POT1/Cdc13 domain-containing protein</fullName>
    </recommendedName>
</protein>
<dbReference type="AlphaFoldDB" id="A0A8J2WWZ3"/>
<evidence type="ECO:0008006" key="3">
    <source>
        <dbReference type="Google" id="ProtNLM"/>
    </source>
</evidence>
<evidence type="ECO:0000313" key="1">
    <source>
        <dbReference type="EMBL" id="CAH0369190.1"/>
    </source>
</evidence>
<dbReference type="Proteomes" id="UP000789595">
    <property type="component" value="Unassembled WGS sequence"/>
</dbReference>
<reference evidence="1" key="1">
    <citation type="submission" date="2021-11" db="EMBL/GenBank/DDBJ databases">
        <authorList>
            <consortium name="Genoscope - CEA"/>
            <person name="William W."/>
        </authorList>
    </citation>
    <scope>NUCLEOTIDE SEQUENCE</scope>
</reference>
<sequence length="443" mass="48591">MAEQPATALVEGEVTLVYPIRATNTEEEDNGPLASHARRVLNVEVLVDAVNERKADVFFYDELADAAARLDIERGARLWLEASPAWLRPAGEHPRMAADPLHERRRAGSVALAPRDLLMASQTPDALRAWRCCVHRNDKWDDVDQPPAKKKKREAIPAYVTYPSSDRVDKDHLTLKGCRAHCGTGMEVNVLGAVYATKPLQRGRTSNFVTLELCDADGVYTATLTAFHEKPERLPACQVGDALRCRRVVFEPPLDGDKATHLRLRGVGWSGFACFAWPARPGLEQPLRNVAVAVDYCGAKKPTPASDGLTRYAARLRGATPRAVEDDEEEAAGPCCLIDASQRRDAGPFACRCAVPAVRRDDADGRVLAARLVDDTAEVDVLVPPWANLEPSAAGVAALRAQDIRGERYLVLDSYDEAEEPYEDEFSQDVAADLYGATQVENE</sequence>
<evidence type="ECO:0000313" key="2">
    <source>
        <dbReference type="Proteomes" id="UP000789595"/>
    </source>
</evidence>
<organism evidence="1 2">
    <name type="scientific">Pelagomonas calceolata</name>
    <dbReference type="NCBI Taxonomy" id="35677"/>
    <lineage>
        <taxon>Eukaryota</taxon>
        <taxon>Sar</taxon>
        <taxon>Stramenopiles</taxon>
        <taxon>Ochrophyta</taxon>
        <taxon>Pelagophyceae</taxon>
        <taxon>Pelagomonadales</taxon>
        <taxon>Pelagomonadaceae</taxon>
        <taxon>Pelagomonas</taxon>
    </lineage>
</organism>
<comment type="caution">
    <text evidence="1">The sequence shown here is derived from an EMBL/GenBank/DDBJ whole genome shotgun (WGS) entry which is preliminary data.</text>
</comment>
<accession>A0A8J2WWZ3</accession>